<reference evidence="7" key="2">
    <citation type="journal article" date="2023" name="Front. Microbiol.">
        <title>Ralstonia chuxiongensis sp. nov., Ralstonia mojiangensis sp. nov., and Ralstonia soli sp. nov., isolated from tobacco fields, are three novel species in the family Burkholderiaceae.</title>
        <authorList>
            <person name="Lu C.H."/>
            <person name="Zhang Y.Y."/>
            <person name="Jiang N."/>
            <person name="Chen W."/>
            <person name="Shao X."/>
            <person name="Zhao Z.M."/>
            <person name="Lu W.L."/>
            <person name="Hu X."/>
            <person name="Xi Y.X."/>
            <person name="Zou S.Y."/>
            <person name="Wei Q.J."/>
            <person name="Lin Z.L."/>
            <person name="Gong L."/>
            <person name="Gai X.T."/>
            <person name="Zhang L.Q."/>
            <person name="Li J.Y."/>
            <person name="Jin Y."/>
            <person name="Xia Z.Y."/>
        </authorList>
    </citation>
    <scope>NUCLEOTIDE SEQUENCE</scope>
    <source>
        <strain evidence="7">21MJYT02-11</strain>
    </source>
</reference>
<feature type="transmembrane region" description="Helical" evidence="6">
    <location>
        <begin position="280"/>
        <end position="305"/>
    </location>
</feature>
<keyword evidence="3 6" id="KW-0812">Transmembrane</keyword>
<dbReference type="InterPro" id="IPR043428">
    <property type="entry name" value="LivM-like"/>
</dbReference>
<feature type="transmembrane region" description="Helical" evidence="6">
    <location>
        <begin position="43"/>
        <end position="73"/>
    </location>
</feature>
<feature type="transmembrane region" description="Helical" evidence="6">
    <location>
        <begin position="85"/>
        <end position="104"/>
    </location>
</feature>
<dbReference type="Proteomes" id="UP001162811">
    <property type="component" value="Unassembled WGS sequence"/>
</dbReference>
<keyword evidence="2" id="KW-1003">Cell membrane</keyword>
<dbReference type="InterPro" id="IPR001851">
    <property type="entry name" value="ABC_transp_permease"/>
</dbReference>
<name>A0ABT1AI88_9RALS</name>
<evidence type="ECO:0000256" key="6">
    <source>
        <dbReference type="SAM" id="Phobius"/>
    </source>
</evidence>
<feature type="transmembrane region" description="Helical" evidence="6">
    <location>
        <begin position="158"/>
        <end position="185"/>
    </location>
</feature>
<gene>
    <name evidence="7" type="ORF">NG900_06325</name>
</gene>
<evidence type="ECO:0000256" key="3">
    <source>
        <dbReference type="ARBA" id="ARBA00022692"/>
    </source>
</evidence>
<dbReference type="CDD" id="cd06581">
    <property type="entry name" value="TM_PBP1_LivM_like"/>
    <property type="match status" value="1"/>
</dbReference>
<evidence type="ECO:0000256" key="5">
    <source>
        <dbReference type="ARBA" id="ARBA00023136"/>
    </source>
</evidence>
<evidence type="ECO:0000256" key="4">
    <source>
        <dbReference type="ARBA" id="ARBA00022989"/>
    </source>
</evidence>
<organism evidence="7 8">
    <name type="scientific">Ralstonia soli</name>
    <dbReference type="NCBI Taxonomy" id="2953896"/>
    <lineage>
        <taxon>Bacteria</taxon>
        <taxon>Pseudomonadati</taxon>
        <taxon>Pseudomonadota</taxon>
        <taxon>Betaproteobacteria</taxon>
        <taxon>Burkholderiales</taxon>
        <taxon>Burkholderiaceae</taxon>
        <taxon>Ralstonia</taxon>
    </lineage>
</organism>
<feature type="transmembrane region" description="Helical" evidence="6">
    <location>
        <begin position="236"/>
        <end position="260"/>
    </location>
</feature>
<evidence type="ECO:0000256" key="2">
    <source>
        <dbReference type="ARBA" id="ARBA00022475"/>
    </source>
</evidence>
<sequence length="334" mass="35029">MFQFDAKRVGALLAVGIAFCVLPFVLPATMLPEITRLAVLAGAAITLNLLVGATGLISMGQGLFFGLGAYAVAIGTIKHGLRYEYAALIGLALSVPLSLVAAVISLRAKHLFFGLLTLAIGQVAFVLVARSYELTGGDDGLVGVTIPSWLESDMARHLFAVGVLVAVGLFLLRLLASPFGTMLAAVRDNSDRIASLGGNPKRYEIMAMVIAGVLGTIFGIVSATTEGNVDPHLFSWMTSAMLLMMVALGGRSIFLGPILGTVVLELSRVYVQMHSENSDLVVGVLVIVCALLFPEGLGTPLVAYIGKRLARRGTKGHTAALAPLDTKNTMGGHR</sequence>
<keyword evidence="8" id="KW-1185">Reference proteome</keyword>
<accession>A0ABT1AI88</accession>
<dbReference type="PANTHER" id="PTHR30482">
    <property type="entry name" value="HIGH-AFFINITY BRANCHED-CHAIN AMINO ACID TRANSPORT SYSTEM PERMEASE"/>
    <property type="match status" value="1"/>
</dbReference>
<comment type="subcellular location">
    <subcellularLocation>
        <location evidence="1">Cell membrane</location>
        <topology evidence="1">Multi-pass membrane protein</topology>
    </subcellularLocation>
</comment>
<reference evidence="7" key="1">
    <citation type="submission" date="2022-06" db="EMBL/GenBank/DDBJ databases">
        <authorList>
            <person name="Lu C.-H."/>
        </authorList>
    </citation>
    <scope>NUCLEOTIDE SEQUENCE</scope>
    <source>
        <strain evidence="7">21MJYT02-11</strain>
    </source>
</reference>
<proteinExistence type="predicted"/>
<dbReference type="Pfam" id="PF02653">
    <property type="entry name" value="BPD_transp_2"/>
    <property type="match status" value="1"/>
</dbReference>
<evidence type="ECO:0000256" key="1">
    <source>
        <dbReference type="ARBA" id="ARBA00004651"/>
    </source>
</evidence>
<keyword evidence="4 6" id="KW-1133">Transmembrane helix</keyword>
<feature type="transmembrane region" description="Helical" evidence="6">
    <location>
        <begin position="205"/>
        <end position="224"/>
    </location>
</feature>
<dbReference type="PANTHER" id="PTHR30482:SF17">
    <property type="entry name" value="ABC TRANSPORTER ATP-BINDING PROTEIN"/>
    <property type="match status" value="1"/>
</dbReference>
<dbReference type="RefSeq" id="WP_252678072.1">
    <property type="nucleotide sequence ID" value="NZ_JAMXHT010000002.1"/>
</dbReference>
<comment type="caution">
    <text evidence="7">The sequence shown here is derived from an EMBL/GenBank/DDBJ whole genome shotgun (WGS) entry which is preliminary data.</text>
</comment>
<feature type="transmembrane region" description="Helical" evidence="6">
    <location>
        <begin position="110"/>
        <end position="129"/>
    </location>
</feature>
<protein>
    <submittedName>
        <fullName evidence="7">Branched-chain amino acid ABC transporter permease</fullName>
    </submittedName>
</protein>
<evidence type="ECO:0000313" key="8">
    <source>
        <dbReference type="Proteomes" id="UP001162811"/>
    </source>
</evidence>
<evidence type="ECO:0000313" key="7">
    <source>
        <dbReference type="EMBL" id="MCO5397817.1"/>
    </source>
</evidence>
<keyword evidence="5 6" id="KW-0472">Membrane</keyword>
<dbReference type="EMBL" id="JAMXHT010000002">
    <property type="protein sequence ID" value="MCO5397817.1"/>
    <property type="molecule type" value="Genomic_DNA"/>
</dbReference>